<evidence type="ECO:0000313" key="2">
    <source>
        <dbReference type="Proteomes" id="UP001392318"/>
    </source>
</evidence>
<keyword evidence="2" id="KW-1185">Reference proteome</keyword>
<reference evidence="1" key="1">
    <citation type="submission" date="2024-01" db="EMBL/GenBank/DDBJ databases">
        <title>The diversity of rhizobia nodulating Mimosa spp. in eleven states of Brazil covering several biomes is determined by host plant, location, and edaphic factors.</title>
        <authorList>
            <person name="Rouws L."/>
            <person name="Barauna A."/>
            <person name="Beukes C."/>
            <person name="De Faria S.M."/>
            <person name="Gross E."/>
            <person name="Dos Reis Junior F.B."/>
            <person name="Simon M."/>
            <person name="Maluk M."/>
            <person name="Odee D.W."/>
            <person name="Kenicer G."/>
            <person name="Young J.P.W."/>
            <person name="Reis V.M."/>
            <person name="Zilli J."/>
            <person name="James E.K."/>
        </authorList>
    </citation>
    <scope>NUCLEOTIDE SEQUENCE</scope>
    <source>
        <strain evidence="1">JPY452</strain>
    </source>
</reference>
<gene>
    <name evidence="1" type="ORF">VSR83_13820</name>
</gene>
<dbReference type="EC" id="1.-.-.-" evidence="1"/>
<dbReference type="EMBL" id="JAYMRU010000008">
    <property type="protein sequence ID" value="MEM5401157.1"/>
    <property type="molecule type" value="Genomic_DNA"/>
</dbReference>
<proteinExistence type="predicted"/>
<organism evidence="1 2">
    <name type="scientific">Paraburkholderia unamae</name>
    <dbReference type="NCBI Taxonomy" id="219649"/>
    <lineage>
        <taxon>Bacteria</taxon>
        <taxon>Pseudomonadati</taxon>
        <taxon>Pseudomonadota</taxon>
        <taxon>Betaproteobacteria</taxon>
        <taxon>Burkholderiales</taxon>
        <taxon>Burkholderiaceae</taxon>
        <taxon>Paraburkholderia</taxon>
    </lineage>
</organism>
<protein>
    <submittedName>
        <fullName evidence="1">Sterol desaturase family protein</fullName>
        <ecNumber evidence="1">1.-.-.-</ecNumber>
    </submittedName>
</protein>
<comment type="caution">
    <text evidence="1">The sequence shown here is derived from an EMBL/GenBank/DDBJ whole genome shotgun (WGS) entry which is preliminary data.</text>
</comment>
<accession>A0ACC6RI75</accession>
<sequence length="313" mass="35717">MLTTGKLAFYVTLFVVAVSLIEACVLTFRKRREAAGRAAFDWSEVWLSLADLVGRKLLAFLPISLAAPILDFAWEHRLFTLNIDTVALVLLVFIGQEFCYYCYHRASHRIRFFWATHAVHHSPNQLTLSSAYRLGWTGKLTGQAMFFAPLVWLGVRPEVVLAILSLNLLYQFWLHNTWIPKLGWLEYVFNTPSNHRVHHASNVDYLDANYGGVLIIFDRLFGTYVPERAEEPCRYGLVTPVRSRNPFVVELEHWATLARDVVMAKNLLTAVRYVFLPPGWRADGGGDTTENLRKQHVLATERTDARRGRPSAG</sequence>
<evidence type="ECO:0000313" key="1">
    <source>
        <dbReference type="EMBL" id="MEM5401157.1"/>
    </source>
</evidence>
<keyword evidence="1" id="KW-0560">Oxidoreductase</keyword>
<name>A0ACC6RI75_9BURK</name>
<dbReference type="Proteomes" id="UP001392318">
    <property type="component" value="Unassembled WGS sequence"/>
</dbReference>